<keyword evidence="6 9" id="KW-1133">Transmembrane helix</keyword>
<evidence type="ECO:0000256" key="5">
    <source>
        <dbReference type="ARBA" id="ARBA00022737"/>
    </source>
</evidence>
<keyword evidence="5" id="KW-0677">Repeat</keyword>
<dbReference type="SUPFAM" id="SSF52058">
    <property type="entry name" value="L domain-like"/>
    <property type="match status" value="1"/>
</dbReference>
<accession>V7CKZ8</accession>
<dbReference type="AlphaFoldDB" id="V7CKZ8"/>
<keyword evidence="7 9" id="KW-0472">Membrane</keyword>
<dbReference type="PANTHER" id="PTHR48059:SF30">
    <property type="entry name" value="OS06G0587000 PROTEIN"/>
    <property type="match status" value="1"/>
</dbReference>
<keyword evidence="13" id="KW-1185">Reference proteome</keyword>
<dbReference type="InterPro" id="IPR032675">
    <property type="entry name" value="LRR_dom_sf"/>
</dbReference>
<evidence type="ECO:0000256" key="9">
    <source>
        <dbReference type="SAM" id="Phobius"/>
    </source>
</evidence>
<name>V7CKZ8_PHAVU</name>
<dbReference type="Pfam" id="PF08263">
    <property type="entry name" value="LRRNT_2"/>
    <property type="match status" value="1"/>
</dbReference>
<evidence type="ECO:0000256" key="3">
    <source>
        <dbReference type="ARBA" id="ARBA00022692"/>
    </source>
</evidence>
<dbReference type="InterPro" id="IPR051848">
    <property type="entry name" value="PGIP"/>
</dbReference>
<dbReference type="STRING" id="3885.V7CKZ8"/>
<dbReference type="Gene3D" id="3.80.10.10">
    <property type="entry name" value="Ribonuclease Inhibitor"/>
    <property type="match status" value="2"/>
</dbReference>
<dbReference type="Pfam" id="PF13855">
    <property type="entry name" value="LRR_8"/>
    <property type="match status" value="1"/>
</dbReference>
<evidence type="ECO:0000256" key="1">
    <source>
        <dbReference type="ARBA" id="ARBA00004196"/>
    </source>
</evidence>
<protein>
    <recommendedName>
        <fullName evidence="14">Leucine-rich repeat-containing N-terminal plant-type domain-containing protein</fullName>
    </recommendedName>
</protein>
<proteinExistence type="inferred from homology"/>
<evidence type="ECO:0000313" key="12">
    <source>
        <dbReference type="EMBL" id="ESW29576.1"/>
    </source>
</evidence>
<evidence type="ECO:0000259" key="11">
    <source>
        <dbReference type="Pfam" id="PF23598"/>
    </source>
</evidence>
<dbReference type="InterPro" id="IPR003591">
    <property type="entry name" value="Leu-rich_rpt_typical-subtyp"/>
</dbReference>
<feature type="domain" description="Leucine-rich repeat-containing N-terminal plant-type" evidence="10">
    <location>
        <begin position="59"/>
        <end position="100"/>
    </location>
</feature>
<organism evidence="12 13">
    <name type="scientific">Phaseolus vulgaris</name>
    <name type="common">Kidney bean</name>
    <name type="synonym">French bean</name>
    <dbReference type="NCBI Taxonomy" id="3885"/>
    <lineage>
        <taxon>Eukaryota</taxon>
        <taxon>Viridiplantae</taxon>
        <taxon>Streptophyta</taxon>
        <taxon>Embryophyta</taxon>
        <taxon>Tracheophyta</taxon>
        <taxon>Spermatophyta</taxon>
        <taxon>Magnoliopsida</taxon>
        <taxon>eudicotyledons</taxon>
        <taxon>Gunneridae</taxon>
        <taxon>Pentapetalae</taxon>
        <taxon>rosids</taxon>
        <taxon>fabids</taxon>
        <taxon>Fabales</taxon>
        <taxon>Fabaceae</taxon>
        <taxon>Papilionoideae</taxon>
        <taxon>50 kb inversion clade</taxon>
        <taxon>NPAAA clade</taxon>
        <taxon>indigoferoid/millettioid clade</taxon>
        <taxon>Phaseoleae</taxon>
        <taxon>Phaseolus</taxon>
    </lineage>
</organism>
<dbReference type="FunFam" id="3.80.10.10:FF:002345">
    <property type="entry name" value="Leucine-rich repeat (LRR) family protein"/>
    <property type="match status" value="1"/>
</dbReference>
<keyword evidence="4" id="KW-0732">Signal</keyword>
<comment type="similarity">
    <text evidence="8">Belongs to the polygalacturonase-inhibiting protein family.</text>
</comment>
<dbReference type="eggNOG" id="KOG0619">
    <property type="taxonomic scope" value="Eukaryota"/>
</dbReference>
<feature type="transmembrane region" description="Helical" evidence="9">
    <location>
        <begin position="35"/>
        <end position="53"/>
    </location>
</feature>
<dbReference type="SMART" id="SM00369">
    <property type="entry name" value="LRR_TYP"/>
    <property type="match status" value="4"/>
</dbReference>
<evidence type="ECO:0000256" key="8">
    <source>
        <dbReference type="ARBA" id="ARBA00038043"/>
    </source>
</evidence>
<evidence type="ECO:0000256" key="2">
    <source>
        <dbReference type="ARBA" id="ARBA00022614"/>
    </source>
</evidence>
<evidence type="ECO:0000313" key="13">
    <source>
        <dbReference type="Proteomes" id="UP000000226"/>
    </source>
</evidence>
<reference evidence="13" key="1">
    <citation type="journal article" date="2014" name="Nat. Genet.">
        <title>A reference genome for common bean and genome-wide analysis of dual domestications.</title>
        <authorList>
            <person name="Schmutz J."/>
            <person name="McClean P.E."/>
            <person name="Mamidi S."/>
            <person name="Wu G.A."/>
            <person name="Cannon S.B."/>
            <person name="Grimwood J."/>
            <person name="Jenkins J."/>
            <person name="Shu S."/>
            <person name="Song Q."/>
            <person name="Chavarro C."/>
            <person name="Torres-Torres M."/>
            <person name="Geffroy V."/>
            <person name="Moghaddam S.M."/>
            <person name="Gao D."/>
            <person name="Abernathy B."/>
            <person name="Barry K."/>
            <person name="Blair M."/>
            <person name="Brick M.A."/>
            <person name="Chovatia M."/>
            <person name="Gepts P."/>
            <person name="Goodstein D.M."/>
            <person name="Gonzales M."/>
            <person name="Hellsten U."/>
            <person name="Hyten D.L."/>
            <person name="Jia G."/>
            <person name="Kelly J.D."/>
            <person name="Kudrna D."/>
            <person name="Lee R."/>
            <person name="Richard M.M."/>
            <person name="Miklas P.N."/>
            <person name="Osorno J.M."/>
            <person name="Rodrigues J."/>
            <person name="Thareau V."/>
            <person name="Urrea C.A."/>
            <person name="Wang M."/>
            <person name="Yu Y."/>
            <person name="Zhang M."/>
            <person name="Wing R.A."/>
            <person name="Cregan P.B."/>
            <person name="Rokhsar D.S."/>
            <person name="Jackson S.A."/>
        </authorList>
    </citation>
    <scope>NUCLEOTIDE SEQUENCE [LARGE SCALE GENOMIC DNA]</scope>
    <source>
        <strain evidence="13">cv. G19833</strain>
    </source>
</reference>
<comment type="subcellular location">
    <subcellularLocation>
        <location evidence="1">Cell envelope</location>
    </subcellularLocation>
</comment>
<keyword evidence="2" id="KW-0433">Leucine-rich repeat</keyword>
<dbReference type="InterPro" id="IPR001611">
    <property type="entry name" value="Leu-rich_rpt"/>
</dbReference>
<dbReference type="Pfam" id="PF23598">
    <property type="entry name" value="LRR_14"/>
    <property type="match status" value="1"/>
</dbReference>
<dbReference type="Gramene" id="ESW29576">
    <property type="protein sequence ID" value="ESW29576"/>
    <property type="gene ID" value="PHAVU_002G081300g"/>
</dbReference>
<dbReference type="OMA" id="RFNPLNH"/>
<feature type="domain" description="Disease resistance R13L4/SHOC-2-like LRR" evidence="11">
    <location>
        <begin position="126"/>
        <end position="235"/>
    </location>
</feature>
<gene>
    <name evidence="12" type="ORF">PHAVU_002G081300g</name>
</gene>
<dbReference type="Proteomes" id="UP000000226">
    <property type="component" value="Chromosome 2"/>
</dbReference>
<sequence>MTSHDRQTHNKKDLRFHSHNTKTDFTKRPQNGAHTLHFILLVFVTLLSILHLSHCKTLKRDVKALNEIKASLGWRVVYAWVGDDPCGDGDLPPWSGVTCSTVGDYRVVTELEVYAVSIVGPFPTAVTSLLDLTRLDLHNNKLTGPIPPQIGRLKRLKILNLRWNKLQDAIPPEIGELKSLTHLYLSFNNFKGEIPKELANLPDLRYLHLHENRLTGRIPPELGTLQNLRHLVYYLSYLMFPYYNYNSVVLYRDAGNNHLVGTIRELIRIEGCFPALRNLYLNNNYFTGGVPAQLANLTSLEILYLDHNQFSGRVPDPFYKHPFLKEMYIEGNVFRPGVNPIGYHKVLEVSDSDFLV</sequence>
<dbReference type="InterPro" id="IPR013210">
    <property type="entry name" value="LRR_N_plant-typ"/>
</dbReference>
<dbReference type="InterPro" id="IPR055414">
    <property type="entry name" value="LRR_R13L4/SHOC2-like"/>
</dbReference>
<dbReference type="OrthoDB" id="676979at2759"/>
<evidence type="ECO:0000256" key="6">
    <source>
        <dbReference type="ARBA" id="ARBA00022989"/>
    </source>
</evidence>
<dbReference type="EMBL" id="CM002289">
    <property type="protein sequence ID" value="ESW29576.1"/>
    <property type="molecule type" value="Genomic_DNA"/>
</dbReference>
<evidence type="ECO:0000256" key="4">
    <source>
        <dbReference type="ARBA" id="ARBA00022729"/>
    </source>
</evidence>
<evidence type="ECO:0000256" key="7">
    <source>
        <dbReference type="ARBA" id="ARBA00023136"/>
    </source>
</evidence>
<evidence type="ECO:0008006" key="14">
    <source>
        <dbReference type="Google" id="ProtNLM"/>
    </source>
</evidence>
<dbReference type="PANTHER" id="PTHR48059">
    <property type="entry name" value="POLYGALACTURONASE INHIBITOR 1"/>
    <property type="match status" value="1"/>
</dbReference>
<evidence type="ECO:0000259" key="10">
    <source>
        <dbReference type="Pfam" id="PF08263"/>
    </source>
</evidence>
<keyword evidence="3 9" id="KW-0812">Transmembrane</keyword>